<feature type="domain" description="PIN" evidence="6">
    <location>
        <begin position="25"/>
        <end position="146"/>
    </location>
</feature>
<dbReference type="OrthoDB" id="196926at2"/>
<feature type="binding site" evidence="5">
    <location>
        <position position="27"/>
    </location>
    <ligand>
        <name>Mg(2+)</name>
        <dbReference type="ChEBI" id="CHEBI:18420"/>
    </ligand>
</feature>
<dbReference type="GO" id="GO:0004540">
    <property type="term" value="F:RNA nuclease activity"/>
    <property type="evidence" value="ECO:0007669"/>
    <property type="project" value="InterPro"/>
</dbReference>
<dbReference type="AlphaFoldDB" id="A0A315EAN1"/>
<comment type="caution">
    <text evidence="7">The sequence shown here is derived from an EMBL/GenBank/DDBJ whole genome shotgun (WGS) entry which is preliminary data.</text>
</comment>
<dbReference type="RefSeq" id="WP_108311055.1">
    <property type="nucleotide sequence ID" value="NZ_NESN01000001.1"/>
</dbReference>
<evidence type="ECO:0000256" key="1">
    <source>
        <dbReference type="ARBA" id="ARBA00022649"/>
    </source>
</evidence>
<comment type="cofactor">
    <cofactor evidence="5">
        <name>Mg(2+)</name>
        <dbReference type="ChEBI" id="CHEBI:18420"/>
    </cofactor>
</comment>
<dbReference type="InterPro" id="IPR002716">
    <property type="entry name" value="PIN_dom"/>
</dbReference>
<keyword evidence="5" id="KW-0460">Magnesium</keyword>
<name>A0A315EAN1_9BURK</name>
<proteinExistence type="inferred from homology"/>
<keyword evidence="8" id="KW-1185">Reference proteome</keyword>
<reference evidence="7 8" key="1">
    <citation type="submission" date="2017-04" db="EMBL/GenBank/DDBJ databases">
        <title>Unexpected and diverse lifestyles within the genus Limnohabitans.</title>
        <authorList>
            <person name="Kasalicky V."/>
            <person name="Mehrshad M."/>
            <person name="Andrei S.-A."/>
            <person name="Salcher M."/>
            <person name="Kratochvilova H."/>
            <person name="Simek K."/>
            <person name="Ghai R."/>
        </authorList>
    </citation>
    <scope>NUCLEOTIDE SEQUENCE [LARGE SCALE GENOMIC DNA]</scope>
    <source>
        <strain evidence="7 8">II-B4</strain>
    </source>
</reference>
<protein>
    <recommendedName>
        <fullName evidence="5">Ribonuclease VapC</fullName>
        <shortName evidence="5">RNase VapC</shortName>
        <ecNumber evidence="5">3.1.-.-</ecNumber>
    </recommendedName>
    <alternativeName>
        <fullName evidence="5">Toxin VapC</fullName>
    </alternativeName>
</protein>
<evidence type="ECO:0000256" key="2">
    <source>
        <dbReference type="ARBA" id="ARBA00022722"/>
    </source>
</evidence>
<dbReference type="InterPro" id="IPR022907">
    <property type="entry name" value="VapC_family"/>
</dbReference>
<dbReference type="HAMAP" id="MF_00265">
    <property type="entry name" value="VapC_Nob1"/>
    <property type="match status" value="1"/>
</dbReference>
<keyword evidence="2 5" id="KW-0540">Nuclease</keyword>
<sequence length="159" mass="17574">MSAETPSAQEPSARWLSQLPPQAALIDSGPLLALFNRSDKWHAPTLAWLQANPQVRLHSTWPVLTEVCALLARRIHNGAALDFLQWVQRGAVQLDAPADWSLTGVLAICQRFASLPLDLADASVAEAAERLQIRFIVSIDKDFDVYRDAKGQVLVNLLR</sequence>
<evidence type="ECO:0000259" key="6">
    <source>
        <dbReference type="Pfam" id="PF01850"/>
    </source>
</evidence>
<dbReference type="GO" id="GO:0000287">
    <property type="term" value="F:magnesium ion binding"/>
    <property type="evidence" value="ECO:0007669"/>
    <property type="project" value="UniProtKB-UniRule"/>
</dbReference>
<dbReference type="EC" id="3.1.-.-" evidence="5"/>
<dbReference type="SUPFAM" id="SSF88723">
    <property type="entry name" value="PIN domain-like"/>
    <property type="match status" value="1"/>
</dbReference>
<keyword evidence="4 5" id="KW-0378">Hydrolase</keyword>
<dbReference type="Gene3D" id="3.40.50.1010">
    <property type="entry name" value="5'-nuclease"/>
    <property type="match status" value="1"/>
</dbReference>
<keyword evidence="1 5" id="KW-1277">Toxin-antitoxin system</keyword>
<comment type="function">
    <text evidence="5">Toxic component of a toxin-antitoxin (TA) system. An RNase.</text>
</comment>
<evidence type="ECO:0000256" key="5">
    <source>
        <dbReference type="HAMAP-Rule" id="MF_00265"/>
    </source>
</evidence>
<dbReference type="Proteomes" id="UP000250790">
    <property type="component" value="Unassembled WGS sequence"/>
</dbReference>
<evidence type="ECO:0000256" key="3">
    <source>
        <dbReference type="ARBA" id="ARBA00022723"/>
    </source>
</evidence>
<feature type="binding site" evidence="5">
    <location>
        <position position="121"/>
    </location>
    <ligand>
        <name>Mg(2+)</name>
        <dbReference type="ChEBI" id="CHEBI:18420"/>
    </ligand>
</feature>
<keyword evidence="5" id="KW-0800">Toxin</keyword>
<dbReference type="InterPro" id="IPR029060">
    <property type="entry name" value="PIN-like_dom_sf"/>
</dbReference>
<dbReference type="GO" id="GO:0016787">
    <property type="term" value="F:hydrolase activity"/>
    <property type="evidence" value="ECO:0007669"/>
    <property type="project" value="UniProtKB-KW"/>
</dbReference>
<gene>
    <name evidence="5" type="primary">vapC</name>
    <name evidence="7" type="ORF">B9Z37_00020</name>
</gene>
<evidence type="ECO:0000313" key="7">
    <source>
        <dbReference type="EMBL" id="PUE55030.1"/>
    </source>
</evidence>
<dbReference type="Pfam" id="PF01850">
    <property type="entry name" value="PIN"/>
    <property type="match status" value="1"/>
</dbReference>
<organism evidence="7 8">
    <name type="scientific">Limnohabitans parvus II-B4</name>
    <dbReference type="NCBI Taxonomy" id="1293052"/>
    <lineage>
        <taxon>Bacteria</taxon>
        <taxon>Pseudomonadati</taxon>
        <taxon>Pseudomonadota</taxon>
        <taxon>Betaproteobacteria</taxon>
        <taxon>Burkholderiales</taxon>
        <taxon>Comamonadaceae</taxon>
        <taxon>Limnohabitans</taxon>
    </lineage>
</organism>
<keyword evidence="3 5" id="KW-0479">Metal-binding</keyword>
<comment type="similarity">
    <text evidence="5">Belongs to the PINc/VapC protein family.</text>
</comment>
<evidence type="ECO:0000313" key="8">
    <source>
        <dbReference type="Proteomes" id="UP000250790"/>
    </source>
</evidence>
<dbReference type="GO" id="GO:0090729">
    <property type="term" value="F:toxin activity"/>
    <property type="evidence" value="ECO:0007669"/>
    <property type="project" value="UniProtKB-KW"/>
</dbReference>
<accession>A0A315EAN1</accession>
<dbReference type="EMBL" id="NESN01000001">
    <property type="protein sequence ID" value="PUE55030.1"/>
    <property type="molecule type" value="Genomic_DNA"/>
</dbReference>
<evidence type="ECO:0000256" key="4">
    <source>
        <dbReference type="ARBA" id="ARBA00022801"/>
    </source>
</evidence>